<feature type="transmembrane region" description="Helical" evidence="2">
    <location>
        <begin position="100"/>
        <end position="124"/>
    </location>
</feature>
<proteinExistence type="predicted"/>
<dbReference type="Pfam" id="PF15860">
    <property type="entry name" value="DUF4728"/>
    <property type="match status" value="1"/>
</dbReference>
<dbReference type="Proteomes" id="UP000594454">
    <property type="component" value="Chromosome 2"/>
</dbReference>
<keyword evidence="2" id="KW-0812">Transmembrane</keyword>
<feature type="region of interest" description="Disordered" evidence="1">
    <location>
        <begin position="249"/>
        <end position="295"/>
    </location>
</feature>
<feature type="transmembrane region" description="Helical" evidence="2">
    <location>
        <begin position="69"/>
        <end position="93"/>
    </location>
</feature>
<sequence>MAILHSCCFWKSVRKGSYASAVYAMIYFGSTGAIVSIFLHGEQKYLSGEVGQPSGESFLEKDAISSTTVIFNILLLVCCMCGVITSLFVIIGLRCDQRELLIPWIAVMTADLLVEWSHFVYLVILETLDFEPLTATLFTIDFFIMCLNVYCLLCVISQYQEYRAGRGFARQPKSGARYIPPPASTTTCLNTFRQSKTVTSPLVCPQTNFTIIPEETQMNGNLTGATNKSSNPPPAYIQQSVNSLKKKRVQFPDDHSPESLSTDSTKKVLLDPNKNGQPMIDTPPEYKENLKSWQE</sequence>
<evidence type="ECO:0000256" key="1">
    <source>
        <dbReference type="SAM" id="MobiDB-lite"/>
    </source>
</evidence>
<evidence type="ECO:0000313" key="3">
    <source>
        <dbReference type="EMBL" id="CAD7083053.1"/>
    </source>
</evidence>
<evidence type="ECO:0000313" key="4">
    <source>
        <dbReference type="Proteomes" id="UP000594454"/>
    </source>
</evidence>
<dbReference type="OrthoDB" id="10067585at2759"/>
<dbReference type="InParanoid" id="A0A7R8ULG8"/>
<evidence type="ECO:0000256" key="2">
    <source>
        <dbReference type="SAM" id="Phobius"/>
    </source>
</evidence>
<accession>A0A7R8ULG8</accession>
<dbReference type="PANTHER" id="PTHR36694:SF11">
    <property type="entry name" value="LP21121P-RELATED"/>
    <property type="match status" value="1"/>
</dbReference>
<keyword evidence="2" id="KW-1133">Transmembrane helix</keyword>
<keyword evidence="4" id="KW-1185">Reference proteome</keyword>
<feature type="transmembrane region" description="Helical" evidence="2">
    <location>
        <begin position="136"/>
        <end position="156"/>
    </location>
</feature>
<dbReference type="AlphaFoldDB" id="A0A7R8ULG8"/>
<dbReference type="EMBL" id="LR899010">
    <property type="protein sequence ID" value="CAD7083053.1"/>
    <property type="molecule type" value="Genomic_DNA"/>
</dbReference>
<keyword evidence="2" id="KW-0472">Membrane</keyword>
<feature type="transmembrane region" description="Helical" evidence="2">
    <location>
        <begin position="21"/>
        <end position="39"/>
    </location>
</feature>
<gene>
    <name evidence="3" type="ORF">HERILL_LOCUS6039</name>
</gene>
<dbReference type="InterPro" id="IPR031720">
    <property type="entry name" value="DUF4728"/>
</dbReference>
<dbReference type="OMA" id="LVEWSHF"/>
<feature type="compositionally biased region" description="Basic and acidic residues" evidence="1">
    <location>
        <begin position="284"/>
        <end position="295"/>
    </location>
</feature>
<protein>
    <submittedName>
        <fullName evidence="3">Uncharacterized protein</fullName>
    </submittedName>
</protein>
<organism evidence="3 4">
    <name type="scientific">Hermetia illucens</name>
    <name type="common">Black soldier fly</name>
    <dbReference type="NCBI Taxonomy" id="343691"/>
    <lineage>
        <taxon>Eukaryota</taxon>
        <taxon>Metazoa</taxon>
        <taxon>Ecdysozoa</taxon>
        <taxon>Arthropoda</taxon>
        <taxon>Hexapoda</taxon>
        <taxon>Insecta</taxon>
        <taxon>Pterygota</taxon>
        <taxon>Neoptera</taxon>
        <taxon>Endopterygota</taxon>
        <taxon>Diptera</taxon>
        <taxon>Brachycera</taxon>
        <taxon>Stratiomyomorpha</taxon>
        <taxon>Stratiomyidae</taxon>
        <taxon>Hermetiinae</taxon>
        <taxon>Hermetia</taxon>
    </lineage>
</organism>
<reference evidence="3 4" key="1">
    <citation type="submission" date="2020-11" db="EMBL/GenBank/DDBJ databases">
        <authorList>
            <person name="Wallbank WR R."/>
            <person name="Pardo Diaz C."/>
            <person name="Kozak K."/>
            <person name="Martin S."/>
            <person name="Jiggins C."/>
            <person name="Moest M."/>
            <person name="Warren A I."/>
            <person name="Generalovic N T."/>
            <person name="Byers J.R.P. K."/>
            <person name="Montejo-Kovacevich G."/>
            <person name="Yen C E."/>
        </authorList>
    </citation>
    <scope>NUCLEOTIDE SEQUENCE [LARGE SCALE GENOMIC DNA]</scope>
</reference>
<dbReference type="FunCoup" id="A0A7R8ULG8">
    <property type="interactions" value="6"/>
</dbReference>
<name>A0A7R8ULG8_HERIL</name>
<dbReference type="PANTHER" id="PTHR36694">
    <property type="entry name" value="PASIFLORA 1, ISOFORM A-RELATED"/>
    <property type="match status" value="1"/>
</dbReference>